<dbReference type="RefSeq" id="WP_067384542.1">
    <property type="nucleotide sequence ID" value="NZ_CP015839.1"/>
</dbReference>
<organism evidence="2 3">
    <name type="scientific">Marinobacterium aestuarii</name>
    <dbReference type="NCBI Taxonomy" id="1821621"/>
    <lineage>
        <taxon>Bacteria</taxon>
        <taxon>Pseudomonadati</taxon>
        <taxon>Pseudomonadota</taxon>
        <taxon>Gammaproteobacteria</taxon>
        <taxon>Oceanospirillales</taxon>
        <taxon>Oceanospirillaceae</taxon>
        <taxon>Marinobacterium</taxon>
    </lineage>
</organism>
<dbReference type="GO" id="GO:0019700">
    <property type="term" value="P:organic phosphonate catabolic process"/>
    <property type="evidence" value="ECO:0007669"/>
    <property type="project" value="InterPro"/>
</dbReference>
<dbReference type="Proteomes" id="UP000078070">
    <property type="component" value="Chromosome"/>
</dbReference>
<dbReference type="SUPFAM" id="SSF56281">
    <property type="entry name" value="Metallo-hydrolase/oxidoreductase"/>
    <property type="match status" value="1"/>
</dbReference>
<dbReference type="OrthoDB" id="9803916at2"/>
<dbReference type="NCBIfam" id="TIGR03307">
    <property type="entry name" value="PhnP"/>
    <property type="match status" value="1"/>
</dbReference>
<evidence type="ECO:0000313" key="3">
    <source>
        <dbReference type="Proteomes" id="UP000078070"/>
    </source>
</evidence>
<protein>
    <submittedName>
        <fullName evidence="2">Phosphonate metabolism protein PhnP</fullName>
    </submittedName>
</protein>
<dbReference type="PANTHER" id="PTHR42663:SF6">
    <property type="entry name" value="HYDROLASE C777.06C-RELATED"/>
    <property type="match status" value="1"/>
</dbReference>
<dbReference type="STRING" id="1821621.A8C75_15795"/>
<feature type="domain" description="Metallo-beta-lactamase" evidence="1">
    <location>
        <begin position="51"/>
        <end position="224"/>
    </location>
</feature>
<keyword evidence="3" id="KW-1185">Reference proteome</keyword>
<dbReference type="CDD" id="cd07736">
    <property type="entry name" value="PhnP-like_MBL-fold"/>
    <property type="match status" value="1"/>
</dbReference>
<evidence type="ECO:0000259" key="1">
    <source>
        <dbReference type="Pfam" id="PF12706"/>
    </source>
</evidence>
<accession>A0A1A9F129</accession>
<proteinExistence type="predicted"/>
<dbReference type="InterPro" id="IPR036866">
    <property type="entry name" value="RibonucZ/Hydroxyglut_hydro"/>
</dbReference>
<dbReference type="EMBL" id="CP015839">
    <property type="protein sequence ID" value="ANG63792.1"/>
    <property type="molecule type" value="Genomic_DNA"/>
</dbReference>
<dbReference type="KEGG" id="mars:A8C75_15795"/>
<reference evidence="2 3" key="2">
    <citation type="journal article" date="2018" name="Int. J. Syst. Evol. Microbiol.">
        <title>Marinobacterium aestuarii sp. nov., a benzene-degrading marine bacterium isolated from estuary sediment.</title>
        <authorList>
            <person name="Bae S.S."/>
            <person name="Jung J."/>
            <person name="Chung D."/>
            <person name="Baek K."/>
        </authorList>
    </citation>
    <scope>NUCLEOTIDE SEQUENCE [LARGE SCALE GENOMIC DNA]</scope>
    <source>
        <strain evidence="2 3">ST58-10</strain>
    </source>
</reference>
<dbReference type="GO" id="GO:0008081">
    <property type="term" value="F:phosphoric diester hydrolase activity"/>
    <property type="evidence" value="ECO:0007669"/>
    <property type="project" value="InterPro"/>
</dbReference>
<dbReference type="InterPro" id="IPR035682">
    <property type="entry name" value="PhnP_MBL"/>
</dbReference>
<evidence type="ECO:0000313" key="2">
    <source>
        <dbReference type="EMBL" id="ANG63792.1"/>
    </source>
</evidence>
<dbReference type="InterPro" id="IPR001279">
    <property type="entry name" value="Metallo-B-lactamas"/>
</dbReference>
<gene>
    <name evidence="2" type="ORF">A8C75_15795</name>
</gene>
<dbReference type="AlphaFoldDB" id="A0A1A9F129"/>
<dbReference type="PANTHER" id="PTHR42663">
    <property type="entry name" value="HYDROLASE C777.06C-RELATED-RELATED"/>
    <property type="match status" value="1"/>
</dbReference>
<dbReference type="InterPro" id="IPR017693">
    <property type="entry name" value="Phosphonate_metab_PhnP"/>
</dbReference>
<sequence>MPELEFLGTGDAGQVPRWGCDCGACQRARLDPARKRRPCSAALHTEEGTTLIDAGCTDLAERFAFDDIRRVLLTHFHMDHVQGLFHLRWGQCRSKIPVYRPDDPKGADDLYRHPGVFEFQPPCPAFERQQFPGFNLTPLPLLHSRPTQGLLIETPRTRLAWLTDTLGLPRVTQDFLQQQPRLDWLVLDCSEPPRQTPPRNHNDLTRALHTHHLLTPGRTLLTHIGHEFDDWLESDRGDLPATVSIARDGLRISL</sequence>
<reference evidence="3" key="1">
    <citation type="submission" date="2016-05" db="EMBL/GenBank/DDBJ databases">
        <authorList>
            <person name="Baek K."/>
            <person name="Yang S.-J."/>
        </authorList>
    </citation>
    <scope>NUCLEOTIDE SEQUENCE [LARGE SCALE GENOMIC DNA]</scope>
    <source>
        <strain evidence="3">ST58-10</strain>
    </source>
</reference>
<dbReference type="Pfam" id="PF12706">
    <property type="entry name" value="Lactamase_B_2"/>
    <property type="match status" value="1"/>
</dbReference>
<dbReference type="Gene3D" id="3.60.15.10">
    <property type="entry name" value="Ribonuclease Z/Hydroxyacylglutathione hydrolase-like"/>
    <property type="match status" value="1"/>
</dbReference>
<name>A0A1A9F129_9GAMM</name>